<protein>
    <submittedName>
        <fullName evidence="1">Uncharacterized protein</fullName>
    </submittedName>
</protein>
<organism evidence="1 2">
    <name type="scientific">Enteractinococcus fodinae</name>
    <dbReference type="NCBI Taxonomy" id="684663"/>
    <lineage>
        <taxon>Bacteria</taxon>
        <taxon>Bacillati</taxon>
        <taxon>Actinomycetota</taxon>
        <taxon>Actinomycetes</taxon>
        <taxon>Micrococcales</taxon>
        <taxon>Micrococcaceae</taxon>
    </lineage>
</organism>
<evidence type="ECO:0000313" key="1">
    <source>
        <dbReference type="EMBL" id="MDR7346198.1"/>
    </source>
</evidence>
<dbReference type="Pfam" id="PF20242">
    <property type="entry name" value="Emfourin"/>
    <property type="match status" value="1"/>
</dbReference>
<sequence length="100" mass="11070">MLVSLEVSGGFFAAPALNQAQTIDTQECEPERGDEIEQLIHEVRFFSLPTQLSQTKPGAADHFTYRLTVKDGTYVHSVEVSDPVPQGEISRLINILRSTP</sequence>
<gene>
    <name evidence="1" type="ORF">J2S62_000455</name>
</gene>
<dbReference type="EMBL" id="JAVDYJ010000001">
    <property type="protein sequence ID" value="MDR7346198.1"/>
    <property type="molecule type" value="Genomic_DNA"/>
</dbReference>
<dbReference type="Proteomes" id="UP001183794">
    <property type="component" value="Unassembled WGS sequence"/>
</dbReference>
<evidence type="ECO:0000313" key="2">
    <source>
        <dbReference type="Proteomes" id="UP001183794"/>
    </source>
</evidence>
<dbReference type="RefSeq" id="WP_310170847.1">
    <property type="nucleotide sequence ID" value="NZ_BAABHE010000002.1"/>
</dbReference>
<proteinExistence type="predicted"/>
<comment type="caution">
    <text evidence="1">The sequence shown here is derived from an EMBL/GenBank/DDBJ whole genome shotgun (WGS) entry which is preliminary data.</text>
</comment>
<accession>A0ABU2AXY0</accession>
<keyword evidence="2" id="KW-1185">Reference proteome</keyword>
<reference evidence="1 2" key="1">
    <citation type="submission" date="2023-07" db="EMBL/GenBank/DDBJ databases">
        <title>Sequencing the genomes of 1000 actinobacteria strains.</title>
        <authorList>
            <person name="Klenk H.-P."/>
        </authorList>
    </citation>
    <scope>NUCLEOTIDE SEQUENCE [LARGE SCALE GENOMIC DNA]</scope>
    <source>
        <strain evidence="1 2">DSM 22966</strain>
    </source>
</reference>
<dbReference type="InterPro" id="IPR049457">
    <property type="entry name" value="Emfourin"/>
</dbReference>
<name>A0ABU2AXY0_9MICC</name>